<accession>A0A453MXT7</accession>
<proteinExistence type="predicted"/>
<reference evidence="2" key="1">
    <citation type="journal article" date="2014" name="Science">
        <title>Ancient hybridizations among the ancestral genomes of bread wheat.</title>
        <authorList>
            <consortium name="International Wheat Genome Sequencing Consortium,"/>
            <person name="Marcussen T."/>
            <person name="Sandve S.R."/>
            <person name="Heier L."/>
            <person name="Spannagl M."/>
            <person name="Pfeifer M."/>
            <person name="Jakobsen K.S."/>
            <person name="Wulff B.B."/>
            <person name="Steuernagel B."/>
            <person name="Mayer K.F."/>
            <person name="Olsen O.A."/>
        </authorList>
    </citation>
    <scope>NUCLEOTIDE SEQUENCE [LARGE SCALE GENOMIC DNA]</scope>
    <source>
        <strain evidence="2">cv. AL8/78</strain>
    </source>
</reference>
<dbReference type="EnsemblPlants" id="AET6Gv20139000.5">
    <property type="protein sequence ID" value="AET6Gv20139000.5"/>
    <property type="gene ID" value="AET6Gv20139000"/>
</dbReference>
<reference evidence="1" key="5">
    <citation type="journal article" date="2021" name="G3 (Bethesda)">
        <title>Aegilops tauschii genome assembly Aet v5.0 features greater sequence contiguity and improved annotation.</title>
        <authorList>
            <person name="Wang L."/>
            <person name="Zhu T."/>
            <person name="Rodriguez J.C."/>
            <person name="Deal K.R."/>
            <person name="Dubcovsky J."/>
            <person name="McGuire P.E."/>
            <person name="Lux T."/>
            <person name="Spannagl M."/>
            <person name="Mayer K.F.X."/>
            <person name="Baldrich P."/>
            <person name="Meyers B.C."/>
            <person name="Huo N."/>
            <person name="Gu Y.Q."/>
            <person name="Zhou H."/>
            <person name="Devos K.M."/>
            <person name="Bennetzen J.L."/>
            <person name="Unver T."/>
            <person name="Budak H."/>
            <person name="Gulick P.J."/>
            <person name="Galiba G."/>
            <person name="Kalapos B."/>
            <person name="Nelson D.R."/>
            <person name="Li P."/>
            <person name="You F.M."/>
            <person name="Luo M.C."/>
            <person name="Dvorak J."/>
        </authorList>
    </citation>
    <scope>NUCLEOTIDE SEQUENCE [LARGE SCALE GENOMIC DNA]</scope>
    <source>
        <strain evidence="1">cv. AL8/78</strain>
    </source>
</reference>
<reference evidence="1" key="3">
    <citation type="journal article" date="2017" name="Nature">
        <title>Genome sequence of the progenitor of the wheat D genome Aegilops tauschii.</title>
        <authorList>
            <person name="Luo M.C."/>
            <person name="Gu Y.Q."/>
            <person name="Puiu D."/>
            <person name="Wang H."/>
            <person name="Twardziok S.O."/>
            <person name="Deal K.R."/>
            <person name="Huo N."/>
            <person name="Zhu T."/>
            <person name="Wang L."/>
            <person name="Wang Y."/>
            <person name="McGuire P.E."/>
            <person name="Liu S."/>
            <person name="Long H."/>
            <person name="Ramasamy R.K."/>
            <person name="Rodriguez J.C."/>
            <person name="Van S.L."/>
            <person name="Yuan L."/>
            <person name="Wang Z."/>
            <person name="Xia Z."/>
            <person name="Xiao L."/>
            <person name="Anderson O.D."/>
            <person name="Ouyang S."/>
            <person name="Liang Y."/>
            <person name="Zimin A.V."/>
            <person name="Pertea G."/>
            <person name="Qi P."/>
            <person name="Bennetzen J.L."/>
            <person name="Dai X."/>
            <person name="Dawson M.W."/>
            <person name="Muller H.G."/>
            <person name="Kugler K."/>
            <person name="Rivarola-Duarte L."/>
            <person name="Spannagl M."/>
            <person name="Mayer K.F.X."/>
            <person name="Lu F.H."/>
            <person name="Bevan M.W."/>
            <person name="Leroy P."/>
            <person name="Li P."/>
            <person name="You F.M."/>
            <person name="Sun Q."/>
            <person name="Liu Z."/>
            <person name="Lyons E."/>
            <person name="Wicker T."/>
            <person name="Salzberg S.L."/>
            <person name="Devos K.M."/>
            <person name="Dvorak J."/>
        </authorList>
    </citation>
    <scope>NUCLEOTIDE SEQUENCE [LARGE SCALE GENOMIC DNA]</scope>
    <source>
        <strain evidence="1">cv. AL8/78</strain>
    </source>
</reference>
<organism evidence="1 2">
    <name type="scientific">Aegilops tauschii subsp. strangulata</name>
    <name type="common">Goatgrass</name>
    <dbReference type="NCBI Taxonomy" id="200361"/>
    <lineage>
        <taxon>Eukaryota</taxon>
        <taxon>Viridiplantae</taxon>
        <taxon>Streptophyta</taxon>
        <taxon>Embryophyta</taxon>
        <taxon>Tracheophyta</taxon>
        <taxon>Spermatophyta</taxon>
        <taxon>Magnoliopsida</taxon>
        <taxon>Liliopsida</taxon>
        <taxon>Poales</taxon>
        <taxon>Poaceae</taxon>
        <taxon>BOP clade</taxon>
        <taxon>Pooideae</taxon>
        <taxon>Triticodae</taxon>
        <taxon>Triticeae</taxon>
        <taxon>Triticinae</taxon>
        <taxon>Aegilops</taxon>
    </lineage>
</organism>
<dbReference type="Proteomes" id="UP000015105">
    <property type="component" value="Chromosome 6D"/>
</dbReference>
<evidence type="ECO:0000313" key="2">
    <source>
        <dbReference type="Proteomes" id="UP000015105"/>
    </source>
</evidence>
<name>A0A453MXT7_AEGTS</name>
<protein>
    <submittedName>
        <fullName evidence="1">Uncharacterized protein</fullName>
    </submittedName>
</protein>
<evidence type="ECO:0000313" key="1">
    <source>
        <dbReference type="EnsemblPlants" id="AET6Gv20139000.5"/>
    </source>
</evidence>
<reference evidence="2" key="2">
    <citation type="journal article" date="2017" name="Nat. Plants">
        <title>The Aegilops tauschii genome reveals multiple impacts of transposons.</title>
        <authorList>
            <person name="Zhao G."/>
            <person name="Zou C."/>
            <person name="Li K."/>
            <person name="Wang K."/>
            <person name="Li T."/>
            <person name="Gao L."/>
            <person name="Zhang X."/>
            <person name="Wang H."/>
            <person name="Yang Z."/>
            <person name="Liu X."/>
            <person name="Jiang W."/>
            <person name="Mao L."/>
            <person name="Kong X."/>
            <person name="Jiao Y."/>
            <person name="Jia J."/>
        </authorList>
    </citation>
    <scope>NUCLEOTIDE SEQUENCE [LARGE SCALE GENOMIC DNA]</scope>
    <source>
        <strain evidence="2">cv. AL8/78</strain>
    </source>
</reference>
<dbReference type="AlphaFoldDB" id="A0A453MXT7"/>
<sequence>MSPLCAHCSFCPLIGLVLPSYFEVLLFGVKTVLTTMQATYSCSLFEMLVLSDNVLWSVWHNFHHCEANDYCLSYTKI</sequence>
<reference evidence="1" key="4">
    <citation type="submission" date="2019-03" db="UniProtKB">
        <authorList>
            <consortium name="EnsemblPlants"/>
        </authorList>
    </citation>
    <scope>IDENTIFICATION</scope>
</reference>
<keyword evidence="2" id="KW-1185">Reference proteome</keyword>
<dbReference type="Gramene" id="AET6Gv20139000.5">
    <property type="protein sequence ID" value="AET6Gv20139000.5"/>
    <property type="gene ID" value="AET6Gv20139000"/>
</dbReference>